<keyword evidence="3 4" id="KW-0732">Signal</keyword>
<gene>
    <name evidence="6" type="ORF">EAH89_11605</name>
</gene>
<comment type="similarity">
    <text evidence="2">Belongs to the bacterial solute-binding protein 5 family.</text>
</comment>
<dbReference type="InterPro" id="IPR006311">
    <property type="entry name" value="TAT_signal"/>
</dbReference>
<evidence type="ECO:0000313" key="6">
    <source>
        <dbReference type="EMBL" id="TPG57106.1"/>
    </source>
</evidence>
<evidence type="ECO:0000256" key="4">
    <source>
        <dbReference type="SAM" id="SignalP"/>
    </source>
</evidence>
<keyword evidence="7" id="KW-1185">Reference proteome</keyword>
<dbReference type="SUPFAM" id="SSF53850">
    <property type="entry name" value="Periplasmic binding protein-like II"/>
    <property type="match status" value="1"/>
</dbReference>
<name>A0A502G7R1_9PROT</name>
<accession>A0A502G7R1</accession>
<organism evidence="6 7">
    <name type="scientific">Muricoccus nepalensis</name>
    <dbReference type="NCBI Taxonomy" id="1854500"/>
    <lineage>
        <taxon>Bacteria</taxon>
        <taxon>Pseudomonadati</taxon>
        <taxon>Pseudomonadota</taxon>
        <taxon>Alphaproteobacteria</taxon>
        <taxon>Acetobacterales</taxon>
        <taxon>Roseomonadaceae</taxon>
        <taxon>Muricoccus</taxon>
    </lineage>
</organism>
<evidence type="ECO:0000256" key="1">
    <source>
        <dbReference type="ARBA" id="ARBA00004418"/>
    </source>
</evidence>
<dbReference type="GO" id="GO:0015833">
    <property type="term" value="P:peptide transport"/>
    <property type="evidence" value="ECO:0007669"/>
    <property type="project" value="TreeGrafter"/>
</dbReference>
<dbReference type="InterPro" id="IPR000914">
    <property type="entry name" value="SBP_5_dom"/>
</dbReference>
<evidence type="ECO:0000256" key="3">
    <source>
        <dbReference type="ARBA" id="ARBA00022729"/>
    </source>
</evidence>
<dbReference type="RefSeq" id="WP_140883144.1">
    <property type="nucleotide sequence ID" value="NZ_RCZP01000009.1"/>
</dbReference>
<comment type="subcellular location">
    <subcellularLocation>
        <location evidence="1">Periplasm</location>
    </subcellularLocation>
</comment>
<dbReference type="InterPro" id="IPR039424">
    <property type="entry name" value="SBP_5"/>
</dbReference>
<dbReference type="Proteomes" id="UP000317078">
    <property type="component" value="Unassembled WGS sequence"/>
</dbReference>
<dbReference type="GO" id="GO:1904680">
    <property type="term" value="F:peptide transmembrane transporter activity"/>
    <property type="evidence" value="ECO:0007669"/>
    <property type="project" value="TreeGrafter"/>
</dbReference>
<evidence type="ECO:0000313" key="7">
    <source>
        <dbReference type="Proteomes" id="UP000317078"/>
    </source>
</evidence>
<dbReference type="PROSITE" id="PS51318">
    <property type="entry name" value="TAT"/>
    <property type="match status" value="1"/>
</dbReference>
<dbReference type="Pfam" id="PF00496">
    <property type="entry name" value="SBP_bac_5"/>
    <property type="match status" value="1"/>
</dbReference>
<dbReference type="GO" id="GO:0030288">
    <property type="term" value="C:outer membrane-bounded periplasmic space"/>
    <property type="evidence" value="ECO:0007669"/>
    <property type="project" value="UniProtKB-ARBA"/>
</dbReference>
<dbReference type="OrthoDB" id="7233744at2"/>
<evidence type="ECO:0000259" key="5">
    <source>
        <dbReference type="Pfam" id="PF00496"/>
    </source>
</evidence>
<dbReference type="PIRSF" id="PIRSF002741">
    <property type="entry name" value="MppA"/>
    <property type="match status" value="1"/>
</dbReference>
<dbReference type="PANTHER" id="PTHR30290">
    <property type="entry name" value="PERIPLASMIC BINDING COMPONENT OF ABC TRANSPORTER"/>
    <property type="match status" value="1"/>
</dbReference>
<evidence type="ECO:0000256" key="2">
    <source>
        <dbReference type="ARBA" id="ARBA00005695"/>
    </source>
</evidence>
<dbReference type="InterPro" id="IPR030678">
    <property type="entry name" value="Peptide/Ni-bd"/>
</dbReference>
<dbReference type="Gene3D" id="3.40.190.10">
    <property type="entry name" value="Periplasmic binding protein-like II"/>
    <property type="match status" value="1"/>
</dbReference>
<feature type="signal peptide" evidence="4">
    <location>
        <begin position="1"/>
        <end position="19"/>
    </location>
</feature>
<dbReference type="CDD" id="cd08502">
    <property type="entry name" value="PBP2_NikA_DppA_OppA_like_16"/>
    <property type="match status" value="1"/>
</dbReference>
<dbReference type="Gene3D" id="3.10.105.10">
    <property type="entry name" value="Dipeptide-binding Protein, Domain 3"/>
    <property type="match status" value="1"/>
</dbReference>
<reference evidence="6 7" key="1">
    <citation type="journal article" date="2019" name="Environ. Microbiol.">
        <title>Species interactions and distinct microbial communities in high Arctic permafrost affected cryosols are associated with the CH4 and CO2 gas fluxes.</title>
        <authorList>
            <person name="Altshuler I."/>
            <person name="Hamel J."/>
            <person name="Turney S."/>
            <person name="Magnuson E."/>
            <person name="Levesque R."/>
            <person name="Greer C."/>
            <person name="Whyte L.G."/>
        </authorList>
    </citation>
    <scope>NUCLEOTIDE SEQUENCE [LARGE SCALE GENOMIC DNA]</scope>
    <source>
        <strain evidence="6 7">S9.3B</strain>
    </source>
</reference>
<dbReference type="GO" id="GO:0043190">
    <property type="term" value="C:ATP-binding cassette (ABC) transporter complex"/>
    <property type="evidence" value="ECO:0007669"/>
    <property type="project" value="InterPro"/>
</dbReference>
<feature type="domain" description="Solute-binding protein family 5" evidence="5">
    <location>
        <begin position="75"/>
        <end position="417"/>
    </location>
</feature>
<sequence>MTASTRRALLGATAATALAPGLGRPAVAQGAKVVSFVPQSDLAALDPVWTTGYVVRNHAYMVYDTLYSMDARFQVRPQMAEGHEVADDGRTWTIRLRDGLRFHDGEPVRAQDCVASIRRWAARDGFGATLMAQTDDLSAVGDRTLRFRLKAPFPLLAEALGKLSSPVPFMMPERLARTSPQEQIREAVGSGPFRFVSDQWVAGSQAVYTRFDGYVPRAEAPDGAAGGKRVHVDRVEWKVIPDSSTAVSALATGQVDWIENAPTDLLPILRRSRDISITTRDPLGVYVLLRFNHLFPPFDDVRVRQAVLHAVSQPDYLQAMVGDPSLFSECKAFFPCGTPLSTGAGGEAMEANLARAREMLKASGYDGRKVVIISPTDMPFLAPMGEVTADLLKRLGMNVELVATDWGTVLARRASQKPPEEGGWNIFHTTAVAPEFMSPASHLALRGNGRAGWAGWFTDPKLEALRSDWFDARDEAAQKVLAAEMERQAFATVPYVPIGTIQQPTAYRNSLRDVLPGTAPVFWNLRKA</sequence>
<comment type="caution">
    <text evidence="6">The sequence shown here is derived from an EMBL/GenBank/DDBJ whole genome shotgun (WGS) entry which is preliminary data.</text>
</comment>
<protein>
    <submittedName>
        <fullName evidence="6">ABC transporter substrate-binding protein</fullName>
    </submittedName>
</protein>
<dbReference type="PANTHER" id="PTHR30290:SF38">
    <property type="entry name" value="D,D-DIPEPTIDE-BINDING PERIPLASMIC PROTEIN DDPA-RELATED"/>
    <property type="match status" value="1"/>
</dbReference>
<dbReference type="AlphaFoldDB" id="A0A502G7R1"/>
<proteinExistence type="inferred from homology"/>
<feature type="chain" id="PRO_5021312813" evidence="4">
    <location>
        <begin position="20"/>
        <end position="528"/>
    </location>
</feature>
<dbReference type="EMBL" id="RCZP01000009">
    <property type="protein sequence ID" value="TPG57106.1"/>
    <property type="molecule type" value="Genomic_DNA"/>
</dbReference>